<dbReference type="CDD" id="cd21112">
    <property type="entry name" value="alphaLP-like"/>
    <property type="match status" value="1"/>
</dbReference>
<evidence type="ECO:0000256" key="8">
    <source>
        <dbReference type="PIRSR" id="PIRSR001134-1"/>
    </source>
</evidence>
<protein>
    <submittedName>
        <fullName evidence="14">Streptogrisin</fullName>
    </submittedName>
</protein>
<feature type="disulfide bond" evidence="9">
    <location>
        <begin position="142"/>
        <end position="163"/>
    </location>
</feature>
<evidence type="ECO:0000256" key="11">
    <source>
        <dbReference type="SAM" id="Phobius"/>
    </source>
</evidence>
<evidence type="ECO:0000256" key="4">
    <source>
        <dbReference type="ARBA" id="ARBA00022801"/>
    </source>
</evidence>
<dbReference type="RefSeq" id="WP_051787611.1">
    <property type="nucleotide sequence ID" value="NZ_LGUP01000394.1"/>
</dbReference>
<feature type="active site" description="Charge relay system" evidence="8">
    <location>
        <position position="162"/>
    </location>
</feature>
<dbReference type="Pfam" id="PF02983">
    <property type="entry name" value="Pro_Al_protease"/>
    <property type="match status" value="1"/>
</dbReference>
<dbReference type="GO" id="GO:0006508">
    <property type="term" value="P:proteolysis"/>
    <property type="evidence" value="ECO:0007669"/>
    <property type="project" value="UniProtKB-KW"/>
</dbReference>
<keyword evidence="7 9" id="KW-1015">Disulfide bond</keyword>
<dbReference type="PRINTS" id="PR00861">
    <property type="entry name" value="ALYTICPTASE"/>
</dbReference>
<keyword evidence="11" id="KW-0472">Membrane</keyword>
<dbReference type="InterPro" id="IPR001254">
    <property type="entry name" value="Trypsin_dom"/>
</dbReference>
<comment type="similarity">
    <text evidence="1">Belongs to the peptidase S1 family.</text>
</comment>
<organism evidence="14 15">
    <name type="scientific">Streptomyces viridochromogenes</name>
    <dbReference type="NCBI Taxonomy" id="1938"/>
    <lineage>
        <taxon>Bacteria</taxon>
        <taxon>Bacillati</taxon>
        <taxon>Actinomycetota</taxon>
        <taxon>Actinomycetes</taxon>
        <taxon>Kitasatosporales</taxon>
        <taxon>Streptomycetaceae</taxon>
        <taxon>Streptomyces</taxon>
    </lineage>
</organism>
<dbReference type="OrthoDB" id="8781117at2"/>
<dbReference type="AlphaFoldDB" id="A0A0L8J9B4"/>
<dbReference type="PROSITE" id="PS00135">
    <property type="entry name" value="TRYPSIN_SER"/>
    <property type="match status" value="1"/>
</dbReference>
<sequence length="314" mass="32719">MPTSSEQGRTAPVTSHPRAPRRRTSRSNRLLALASCLMAAGGLLTLPTAPATARNSPHRPVDVAEARAHVEALAIGGTSWSVDPDSHTLVVDADQSVTDAEWAELISATARYGGAVEVQRVRGTFTRTISGGNAVYASWKRCSVGFNVRNAAGTHYLLTAGHCARGTTNWYTNSARSTWIGPVSGYSFPGNDYALVRYANTALSHPGMVGAVDITRAGNAYVGQSVTRRGSTTGSRSGKVTALNVTVNYGDGLVVYGLVKTNICVEPGDSGGPLHSGGTALGLTSGGRGNCTTGGVSFFQPVTEALSAYRVNVY</sequence>
<dbReference type="InterPro" id="IPR009003">
    <property type="entry name" value="Peptidase_S1_PA"/>
</dbReference>
<feature type="domain" description="Peptidase S1" evidence="12">
    <location>
        <begin position="131"/>
        <end position="306"/>
    </location>
</feature>
<keyword evidence="6" id="KW-0865">Zymogen</keyword>
<evidence type="ECO:0000259" key="12">
    <source>
        <dbReference type="Pfam" id="PF00089"/>
    </source>
</evidence>
<feature type="active site" description="Charge relay system" evidence="8">
    <location>
        <position position="192"/>
    </location>
</feature>
<evidence type="ECO:0000313" key="14">
    <source>
        <dbReference type="EMBL" id="KOG10287.1"/>
    </source>
</evidence>
<dbReference type="PIRSF" id="PIRSF001134">
    <property type="entry name" value="Streptogrisin"/>
    <property type="match status" value="1"/>
</dbReference>
<dbReference type="InterPro" id="IPR004236">
    <property type="entry name" value="Pept_S1_alpha_lytic"/>
</dbReference>
<dbReference type="InterPro" id="IPR001316">
    <property type="entry name" value="Pept_S1A_streptogrisin"/>
</dbReference>
<feature type="domain" description="Peptidase S1A alpha-lytic prodomain" evidence="13">
    <location>
        <begin position="69"/>
        <end position="111"/>
    </location>
</feature>
<keyword evidence="11" id="KW-0812">Transmembrane</keyword>
<keyword evidence="4" id="KW-0378">Hydrolase</keyword>
<evidence type="ECO:0000256" key="1">
    <source>
        <dbReference type="ARBA" id="ARBA00007664"/>
    </source>
</evidence>
<dbReference type="InterPro" id="IPR033116">
    <property type="entry name" value="TRYPSIN_SER"/>
</dbReference>
<evidence type="ECO:0000256" key="5">
    <source>
        <dbReference type="ARBA" id="ARBA00022825"/>
    </source>
</evidence>
<dbReference type="GO" id="GO:0005576">
    <property type="term" value="C:extracellular region"/>
    <property type="evidence" value="ECO:0007669"/>
    <property type="project" value="InterPro"/>
</dbReference>
<evidence type="ECO:0000259" key="13">
    <source>
        <dbReference type="Pfam" id="PF02983"/>
    </source>
</evidence>
<dbReference type="Pfam" id="PF00089">
    <property type="entry name" value="Trypsin"/>
    <property type="match status" value="1"/>
</dbReference>
<evidence type="ECO:0000256" key="7">
    <source>
        <dbReference type="ARBA" id="ARBA00023157"/>
    </source>
</evidence>
<dbReference type="InterPro" id="IPR018114">
    <property type="entry name" value="TRYPSIN_HIS"/>
</dbReference>
<feature type="disulfide bond" evidence="9">
    <location>
        <begin position="264"/>
        <end position="291"/>
    </location>
</feature>
<evidence type="ECO:0000313" key="15">
    <source>
        <dbReference type="Proteomes" id="UP000037023"/>
    </source>
</evidence>
<evidence type="ECO:0000256" key="10">
    <source>
        <dbReference type="SAM" id="MobiDB-lite"/>
    </source>
</evidence>
<dbReference type="SUPFAM" id="SSF50494">
    <property type="entry name" value="Trypsin-like serine proteases"/>
    <property type="match status" value="1"/>
</dbReference>
<gene>
    <name evidence="14" type="ORF">ADK34_35635</name>
</gene>
<dbReference type="Proteomes" id="UP000037023">
    <property type="component" value="Unassembled WGS sequence"/>
</dbReference>
<comment type="caution">
    <text evidence="14">The sequence shown here is derived from an EMBL/GenBank/DDBJ whole genome shotgun (WGS) entry which is preliminary data.</text>
</comment>
<name>A0A0L8J9B4_STRVR</name>
<evidence type="ECO:0000256" key="6">
    <source>
        <dbReference type="ARBA" id="ARBA00023145"/>
    </source>
</evidence>
<dbReference type="InterPro" id="IPR043504">
    <property type="entry name" value="Peptidase_S1_PA_chymotrypsin"/>
</dbReference>
<evidence type="ECO:0000256" key="2">
    <source>
        <dbReference type="ARBA" id="ARBA00022670"/>
    </source>
</evidence>
<keyword evidence="2" id="KW-0645">Protease</keyword>
<feature type="transmembrane region" description="Helical" evidence="11">
    <location>
        <begin position="30"/>
        <end position="49"/>
    </location>
</feature>
<dbReference type="EMBL" id="LGUP01000394">
    <property type="protein sequence ID" value="KOG10287.1"/>
    <property type="molecule type" value="Genomic_DNA"/>
</dbReference>
<keyword evidence="3" id="KW-0732">Signal</keyword>
<feature type="active site" description="Charge relay system" evidence="8">
    <location>
        <position position="270"/>
    </location>
</feature>
<dbReference type="Gene3D" id="2.40.10.10">
    <property type="entry name" value="Trypsin-like serine proteases"/>
    <property type="match status" value="2"/>
</dbReference>
<dbReference type="GO" id="GO:0004252">
    <property type="term" value="F:serine-type endopeptidase activity"/>
    <property type="evidence" value="ECO:0007669"/>
    <property type="project" value="InterPro"/>
</dbReference>
<evidence type="ECO:0000256" key="9">
    <source>
        <dbReference type="PIRSR" id="PIRSR001134-2"/>
    </source>
</evidence>
<proteinExistence type="inferred from homology"/>
<dbReference type="PATRIC" id="fig|1938.6.peg.7693"/>
<reference evidence="14 15" key="1">
    <citation type="submission" date="2015-06" db="EMBL/GenBank/DDBJ databases">
        <authorList>
            <person name="Hoefler B.C."/>
            <person name="Straight P.D."/>
        </authorList>
    </citation>
    <scope>NUCLEOTIDE SEQUENCE [LARGE SCALE GENOMIC DNA]</scope>
    <source>
        <strain evidence="14 15">NRRL 3427</strain>
    </source>
</reference>
<keyword evidence="5" id="KW-0720">Serine protease</keyword>
<accession>A0A0L8J9B4</accession>
<feature type="region of interest" description="Disordered" evidence="10">
    <location>
        <begin position="1"/>
        <end position="26"/>
    </location>
</feature>
<keyword evidence="11" id="KW-1133">Transmembrane helix</keyword>
<dbReference type="PROSITE" id="PS00134">
    <property type="entry name" value="TRYPSIN_HIS"/>
    <property type="match status" value="1"/>
</dbReference>
<evidence type="ECO:0000256" key="3">
    <source>
        <dbReference type="ARBA" id="ARBA00022729"/>
    </source>
</evidence>